<sequence>LHFILALPSSARTNTALSSEKKRRLFAPAIDSAMERDVQRGKRMPKPTTYKVLSELGKEVMDATSDACRDGRLYDDEAVILAAGLRDDPDRLKKCVANKHYYKKNKQIMDFLKDAGAFNEGAKLSTEQINKIAENTQAKFSRVENVFKREMKRKNSTSSDCSHSSIDSHSIDYNTGI</sequence>
<comment type="caution">
    <text evidence="1">The sequence shown here is derived from an EMBL/GenBank/DDBJ whole genome shotgun (WGS) entry which is preliminary data.</text>
</comment>
<dbReference type="AlphaFoldDB" id="A0AAV5WC22"/>
<keyword evidence="2" id="KW-1185">Reference proteome</keyword>
<reference evidence="1" key="1">
    <citation type="submission" date="2023-10" db="EMBL/GenBank/DDBJ databases">
        <title>Genome assembly of Pristionchus species.</title>
        <authorList>
            <person name="Yoshida K."/>
            <person name="Sommer R.J."/>
        </authorList>
    </citation>
    <scope>NUCLEOTIDE SEQUENCE</scope>
    <source>
        <strain evidence="1">RS5133</strain>
    </source>
</reference>
<evidence type="ECO:0000313" key="1">
    <source>
        <dbReference type="EMBL" id="GMT28371.1"/>
    </source>
</evidence>
<gene>
    <name evidence="1" type="ORF">PFISCL1PPCAC_19668</name>
</gene>
<name>A0AAV5WC22_9BILA</name>
<accession>A0AAV5WC22</accession>
<protein>
    <submittedName>
        <fullName evidence="1">Uncharacterized protein</fullName>
    </submittedName>
</protein>
<feature type="non-terminal residue" evidence="1">
    <location>
        <position position="1"/>
    </location>
</feature>
<proteinExistence type="predicted"/>
<dbReference type="EMBL" id="BTSY01000005">
    <property type="protein sequence ID" value="GMT28371.1"/>
    <property type="molecule type" value="Genomic_DNA"/>
</dbReference>
<dbReference type="Proteomes" id="UP001432322">
    <property type="component" value="Unassembled WGS sequence"/>
</dbReference>
<organism evidence="1 2">
    <name type="scientific">Pristionchus fissidentatus</name>
    <dbReference type="NCBI Taxonomy" id="1538716"/>
    <lineage>
        <taxon>Eukaryota</taxon>
        <taxon>Metazoa</taxon>
        <taxon>Ecdysozoa</taxon>
        <taxon>Nematoda</taxon>
        <taxon>Chromadorea</taxon>
        <taxon>Rhabditida</taxon>
        <taxon>Rhabditina</taxon>
        <taxon>Diplogasteromorpha</taxon>
        <taxon>Diplogasteroidea</taxon>
        <taxon>Neodiplogasteridae</taxon>
        <taxon>Pristionchus</taxon>
    </lineage>
</organism>
<evidence type="ECO:0000313" key="2">
    <source>
        <dbReference type="Proteomes" id="UP001432322"/>
    </source>
</evidence>